<protein>
    <submittedName>
        <fullName evidence="1">Uncharacterized protein</fullName>
    </submittedName>
</protein>
<accession>A0A4Z1NPB7</accession>
<gene>
    <name evidence="1" type="ORF">E6O75_ATG10511</name>
</gene>
<sequence>MTEIKDLVASSISVPVYPLFRPPTTARAGVHSSPHSYPAPTPARRARCTLFASGNLAIEQRLGIHYSLGSLDHGGWGPVNRFSKHYWTEKRVQIHGTVQISVPSLYGFPAWSWPDLRLFIAPETTPRALE</sequence>
<dbReference type="Proteomes" id="UP000298493">
    <property type="component" value="Unassembled WGS sequence"/>
</dbReference>
<dbReference type="EMBL" id="SNSC02000015">
    <property type="protein sequence ID" value="TID17866.1"/>
    <property type="molecule type" value="Genomic_DNA"/>
</dbReference>
<comment type="caution">
    <text evidence="1">The sequence shown here is derived from an EMBL/GenBank/DDBJ whole genome shotgun (WGS) entry which is preliminary data.</text>
</comment>
<reference evidence="1 2" key="1">
    <citation type="submission" date="2019-04" db="EMBL/GenBank/DDBJ databases">
        <title>High contiguity whole genome sequence and gene annotation resource for two Venturia nashicola isolates.</title>
        <authorList>
            <person name="Prokchorchik M."/>
            <person name="Won K."/>
            <person name="Lee Y."/>
            <person name="Choi E.D."/>
            <person name="Segonzac C."/>
            <person name="Sohn K.H."/>
        </authorList>
    </citation>
    <scope>NUCLEOTIDE SEQUENCE [LARGE SCALE GENOMIC DNA]</scope>
    <source>
        <strain evidence="1 2">PRI2</strain>
    </source>
</reference>
<dbReference type="AlphaFoldDB" id="A0A4Z1NPB7"/>
<proteinExistence type="predicted"/>
<evidence type="ECO:0000313" key="2">
    <source>
        <dbReference type="Proteomes" id="UP000298493"/>
    </source>
</evidence>
<keyword evidence="2" id="KW-1185">Reference proteome</keyword>
<evidence type="ECO:0000313" key="1">
    <source>
        <dbReference type="EMBL" id="TID17866.1"/>
    </source>
</evidence>
<name>A0A4Z1NPB7_9PEZI</name>
<organism evidence="1 2">
    <name type="scientific">Venturia nashicola</name>
    <dbReference type="NCBI Taxonomy" id="86259"/>
    <lineage>
        <taxon>Eukaryota</taxon>
        <taxon>Fungi</taxon>
        <taxon>Dikarya</taxon>
        <taxon>Ascomycota</taxon>
        <taxon>Pezizomycotina</taxon>
        <taxon>Dothideomycetes</taxon>
        <taxon>Pleosporomycetidae</taxon>
        <taxon>Venturiales</taxon>
        <taxon>Venturiaceae</taxon>
        <taxon>Venturia</taxon>
    </lineage>
</organism>